<accession>A0A232EUR1</accession>
<protein>
    <submittedName>
        <fullName evidence="1">Uncharacterized protein</fullName>
    </submittedName>
</protein>
<dbReference type="Proteomes" id="UP000215335">
    <property type="component" value="Unassembled WGS sequence"/>
</dbReference>
<evidence type="ECO:0000313" key="1">
    <source>
        <dbReference type="EMBL" id="OXU22076.1"/>
    </source>
</evidence>
<reference evidence="1 2" key="1">
    <citation type="journal article" date="2017" name="Curr. Biol.">
        <title>The Evolution of Venom by Co-option of Single-Copy Genes.</title>
        <authorList>
            <person name="Martinson E.O."/>
            <person name="Mrinalini"/>
            <person name="Kelkar Y.D."/>
            <person name="Chang C.H."/>
            <person name="Werren J.H."/>
        </authorList>
    </citation>
    <scope>NUCLEOTIDE SEQUENCE [LARGE SCALE GENOMIC DNA]</scope>
    <source>
        <strain evidence="1 2">Alberta</strain>
        <tissue evidence="1">Whole body</tissue>
    </source>
</reference>
<proteinExistence type="predicted"/>
<dbReference type="EMBL" id="NNAY01002104">
    <property type="protein sequence ID" value="OXU22076.1"/>
    <property type="molecule type" value="Genomic_DNA"/>
</dbReference>
<gene>
    <name evidence="1" type="ORF">TSAR_005887</name>
</gene>
<keyword evidence="2" id="KW-1185">Reference proteome</keyword>
<dbReference type="AlphaFoldDB" id="A0A232EUR1"/>
<organism evidence="1 2">
    <name type="scientific">Trichomalopsis sarcophagae</name>
    <dbReference type="NCBI Taxonomy" id="543379"/>
    <lineage>
        <taxon>Eukaryota</taxon>
        <taxon>Metazoa</taxon>
        <taxon>Ecdysozoa</taxon>
        <taxon>Arthropoda</taxon>
        <taxon>Hexapoda</taxon>
        <taxon>Insecta</taxon>
        <taxon>Pterygota</taxon>
        <taxon>Neoptera</taxon>
        <taxon>Endopterygota</taxon>
        <taxon>Hymenoptera</taxon>
        <taxon>Apocrita</taxon>
        <taxon>Proctotrupomorpha</taxon>
        <taxon>Chalcidoidea</taxon>
        <taxon>Pteromalidae</taxon>
        <taxon>Pteromalinae</taxon>
        <taxon>Trichomalopsis</taxon>
    </lineage>
</organism>
<name>A0A232EUR1_9HYME</name>
<evidence type="ECO:0000313" key="2">
    <source>
        <dbReference type="Proteomes" id="UP000215335"/>
    </source>
</evidence>
<sequence length="195" mass="22268">MHRHLAIRVLGTSRRRALRCVLCGRRELQARHCSGEQPQLGATIDLNVFEVAKYEYRDDNAVRGTWGPVWPESTSSLKVSREINNIFRQDSLLYGIRGYDVILSTLGTRYLAESCRDDIRVQQSPEYQVSSNCVFISHKTPEDYVIPSTLGTRVVSKVNYPYRVLERSYQRDKYVIKATAEADLKPRAAVASLKT</sequence>
<comment type="caution">
    <text evidence="1">The sequence shown here is derived from an EMBL/GenBank/DDBJ whole genome shotgun (WGS) entry which is preliminary data.</text>
</comment>